<keyword evidence="2" id="KW-1185">Reference proteome</keyword>
<evidence type="ECO:0000313" key="1">
    <source>
        <dbReference type="EMBL" id="KAI9914003.1"/>
    </source>
</evidence>
<accession>A0ACC0W5C6</accession>
<gene>
    <name evidence="1" type="ORF">PsorP6_006618</name>
</gene>
<sequence length="59" mass="6300">MDRRCLCVIIRVSGRLLRPRDMEMSEDCSCGDTVDSAAEEAAANALDTEVLLAKAGISA</sequence>
<name>A0ACC0W5C6_9STRA</name>
<organism evidence="1 2">
    <name type="scientific">Peronosclerospora sorghi</name>
    <dbReference type="NCBI Taxonomy" id="230839"/>
    <lineage>
        <taxon>Eukaryota</taxon>
        <taxon>Sar</taxon>
        <taxon>Stramenopiles</taxon>
        <taxon>Oomycota</taxon>
        <taxon>Peronosporomycetes</taxon>
        <taxon>Peronosporales</taxon>
        <taxon>Peronosporaceae</taxon>
        <taxon>Peronosclerospora</taxon>
    </lineage>
</organism>
<evidence type="ECO:0000313" key="2">
    <source>
        <dbReference type="Proteomes" id="UP001163321"/>
    </source>
</evidence>
<proteinExistence type="predicted"/>
<dbReference type="EMBL" id="CM047583">
    <property type="protein sequence ID" value="KAI9914003.1"/>
    <property type="molecule type" value="Genomic_DNA"/>
</dbReference>
<dbReference type="Proteomes" id="UP001163321">
    <property type="component" value="Chromosome 4"/>
</dbReference>
<protein>
    <submittedName>
        <fullName evidence="1">Uncharacterized protein</fullName>
    </submittedName>
</protein>
<reference evidence="1 2" key="1">
    <citation type="journal article" date="2022" name="bioRxiv">
        <title>The genome of the oomycete Peronosclerospora sorghi, a cosmopolitan pathogen of maize and sorghum, is inflated with dispersed pseudogenes.</title>
        <authorList>
            <person name="Fletcher K."/>
            <person name="Martin F."/>
            <person name="Isakeit T."/>
            <person name="Cavanaugh K."/>
            <person name="Magill C."/>
            <person name="Michelmore R."/>
        </authorList>
    </citation>
    <scope>NUCLEOTIDE SEQUENCE [LARGE SCALE GENOMIC DNA]</scope>
    <source>
        <strain evidence="1">P6</strain>
    </source>
</reference>
<comment type="caution">
    <text evidence="1">The sequence shown here is derived from an EMBL/GenBank/DDBJ whole genome shotgun (WGS) entry which is preliminary data.</text>
</comment>